<organism evidence="4 5">
    <name type="scientific">Phocaeicola coprophilus DSM 18228 = JCM 13818</name>
    <dbReference type="NCBI Taxonomy" id="547042"/>
    <lineage>
        <taxon>Bacteria</taxon>
        <taxon>Pseudomonadati</taxon>
        <taxon>Bacteroidota</taxon>
        <taxon>Bacteroidia</taxon>
        <taxon>Bacteroidales</taxon>
        <taxon>Bacteroidaceae</taxon>
        <taxon>Phocaeicola</taxon>
    </lineage>
</organism>
<evidence type="ECO:0000256" key="1">
    <source>
        <dbReference type="ARBA" id="ARBA00023125"/>
    </source>
</evidence>
<accession>S0FA15</accession>
<dbReference type="GO" id="GO:0003677">
    <property type="term" value="F:DNA binding"/>
    <property type="evidence" value="ECO:0007669"/>
    <property type="project" value="UniProtKB-KW"/>
</dbReference>
<feature type="compositionally biased region" description="Acidic residues" evidence="2">
    <location>
        <begin position="135"/>
        <end position="146"/>
    </location>
</feature>
<keyword evidence="5" id="KW-1185">Reference proteome</keyword>
<feature type="domain" description="HU" evidence="3">
    <location>
        <begin position="4"/>
        <end position="126"/>
    </location>
</feature>
<proteinExistence type="predicted"/>
<dbReference type="Gene3D" id="4.10.520.10">
    <property type="entry name" value="IHF-like DNA-binding proteins"/>
    <property type="match status" value="1"/>
</dbReference>
<reference evidence="4 5" key="1">
    <citation type="submission" date="2008-12" db="EMBL/GenBank/DDBJ databases">
        <authorList>
            <person name="Fulton L."/>
            <person name="Clifton S."/>
            <person name="Fulton B."/>
            <person name="Xu J."/>
            <person name="Minx P."/>
            <person name="Pepin K.H."/>
            <person name="Johnson M."/>
            <person name="Bhonagiri V."/>
            <person name="Nash W.E."/>
            <person name="Mardis E.R."/>
            <person name="Wilson R.K."/>
        </authorList>
    </citation>
    <scope>NUCLEOTIDE SEQUENCE [LARGE SCALE GENOMIC DNA]</scope>
    <source>
        <strain evidence="4 5">DSM 18228</strain>
    </source>
</reference>
<dbReference type="AlphaFoldDB" id="S0FA15"/>
<dbReference type="OrthoDB" id="1096803at2"/>
<dbReference type="NCBIfam" id="TIGR01201">
    <property type="entry name" value="HU_rel"/>
    <property type="match status" value="1"/>
</dbReference>
<dbReference type="RefSeq" id="WP_008141139.1">
    <property type="nucleotide sequence ID" value="NZ_EQ973633.1"/>
</dbReference>
<dbReference type="Pfam" id="PF18291">
    <property type="entry name" value="HU-HIG"/>
    <property type="match status" value="1"/>
</dbReference>
<dbReference type="InterPro" id="IPR041607">
    <property type="entry name" value="HU-HIG"/>
</dbReference>
<evidence type="ECO:0000259" key="3">
    <source>
        <dbReference type="Pfam" id="PF18291"/>
    </source>
</evidence>
<name>S0FA15_9BACT</name>
<evidence type="ECO:0000256" key="2">
    <source>
        <dbReference type="SAM" id="MobiDB-lite"/>
    </source>
</evidence>
<sequence length="146" mass="15718">MRKLTYSVVPRKNPADKGAPAKYYATAQARGYSSLEEIAEKISRSTTVTRADVKAVLAALEDETIDLLQNGEIVQLGDLGTFRASISSKGAEVAEEYNVSMIKGVKVIFRPSKKISDAMQTASFERVAPKKDAEEATEDEGGGMGV</sequence>
<evidence type="ECO:0000313" key="5">
    <source>
        <dbReference type="Proteomes" id="UP000014073"/>
    </source>
</evidence>
<keyword evidence="1 4" id="KW-0238">DNA-binding</keyword>
<dbReference type="eggNOG" id="COG0776">
    <property type="taxonomic scope" value="Bacteria"/>
</dbReference>
<dbReference type="InterPro" id="IPR005902">
    <property type="entry name" value="HU_DNA-bd_put"/>
</dbReference>
<dbReference type="SUPFAM" id="SSF47729">
    <property type="entry name" value="IHF-like DNA-binding proteins"/>
    <property type="match status" value="1"/>
</dbReference>
<gene>
    <name evidence="4" type="ORF">BACCOPRO_00885</name>
</gene>
<dbReference type="HOGENOM" id="CLU_112331_5_1_10"/>
<comment type="caution">
    <text evidence="4">The sequence shown here is derived from an EMBL/GenBank/DDBJ whole genome shotgun (WGS) entry which is preliminary data.</text>
</comment>
<evidence type="ECO:0000313" key="4">
    <source>
        <dbReference type="EMBL" id="EEF75396.1"/>
    </source>
</evidence>
<protein>
    <submittedName>
        <fullName evidence="4">Putative DNA-binding protein</fullName>
    </submittedName>
</protein>
<feature type="region of interest" description="Disordered" evidence="2">
    <location>
        <begin position="126"/>
        <end position="146"/>
    </location>
</feature>
<dbReference type="Proteomes" id="UP000014073">
    <property type="component" value="Unassembled WGS sequence"/>
</dbReference>
<dbReference type="GeneID" id="78403550"/>
<dbReference type="InterPro" id="IPR010992">
    <property type="entry name" value="IHF-like_DNA-bd_dom_sf"/>
</dbReference>
<dbReference type="STRING" id="547042.BACCOPRO_00885"/>
<dbReference type="EMBL" id="ACBW01000068">
    <property type="protein sequence ID" value="EEF75396.1"/>
    <property type="molecule type" value="Genomic_DNA"/>
</dbReference>